<dbReference type="RefSeq" id="WP_162357933.1">
    <property type="nucleotide sequence ID" value="NZ_CP048209.1"/>
</dbReference>
<protein>
    <submittedName>
        <fullName evidence="2">Abortive infection protein</fullName>
    </submittedName>
</protein>
<gene>
    <name evidence="2" type="ORF">GXP70_17005</name>
</gene>
<dbReference type="InterPro" id="IPR017853">
    <property type="entry name" value="GH"/>
</dbReference>
<keyword evidence="3" id="KW-1185">Reference proteome</keyword>
<dbReference type="SUPFAM" id="SSF51445">
    <property type="entry name" value="(Trans)glycosidases"/>
    <property type="match status" value="1"/>
</dbReference>
<evidence type="ECO:0000256" key="1">
    <source>
        <dbReference type="SAM" id="MobiDB-lite"/>
    </source>
</evidence>
<organism evidence="2 3">
    <name type="scientific">Paenibacillus lycopersici</name>
    <dbReference type="NCBI Taxonomy" id="2704462"/>
    <lineage>
        <taxon>Bacteria</taxon>
        <taxon>Bacillati</taxon>
        <taxon>Bacillota</taxon>
        <taxon>Bacilli</taxon>
        <taxon>Bacillales</taxon>
        <taxon>Paenibacillaceae</taxon>
        <taxon>Paenibacillus</taxon>
    </lineage>
</organism>
<evidence type="ECO:0000313" key="3">
    <source>
        <dbReference type="Proteomes" id="UP000476064"/>
    </source>
</evidence>
<dbReference type="AlphaFoldDB" id="A0A6C0G2E8"/>
<proteinExistence type="predicted"/>
<evidence type="ECO:0000313" key="2">
    <source>
        <dbReference type="EMBL" id="QHT61494.1"/>
    </source>
</evidence>
<reference evidence="2 3" key="1">
    <citation type="submission" date="2020-01" db="EMBL/GenBank/DDBJ databases">
        <title>Paenibacillus sp. nov., isolated from tomato rhizosphere.</title>
        <authorList>
            <person name="Weon H.-Y."/>
            <person name="Lee S.A."/>
        </authorList>
    </citation>
    <scope>NUCLEOTIDE SEQUENCE [LARGE SCALE GENOMIC DNA]</scope>
    <source>
        <strain evidence="2 3">12200R-189</strain>
    </source>
</reference>
<sequence length="357" mass="40739">MNEDHALSLSRKGIHYDVGTYTRSQAYSSRERFEPEIVRQELAIIRHDLHCNAVRISGQDIDRLTAAARFAIEQGLEVWFSPSYVNAGEEATLAYLAACAEAAEELRQLSPDVIFVVGCELTFFMKGLVSGETAFDRMQTLMNPWKLIKNTLRKGSFHKRLNAFLSKAAAVVRARFHGKLTYASGVWEHVDWAPFDYVGVDCYRDRFTRRTYREKLRSYAKHGKPVIVLEFGCCTYAGAGEKGGYGWAIVDRDQSPPRLKGDYARDEHEQTRYMEELLTIFEEEQVNGAFWFTFVMPFYPGSDRPQFDLDMASYSVVKTFGEGDSDGSSQRETAYPGMPWEPKASFRRMAELYGESN</sequence>
<accession>A0A6C0G2E8</accession>
<dbReference type="EMBL" id="CP048209">
    <property type="protein sequence ID" value="QHT61494.1"/>
    <property type="molecule type" value="Genomic_DNA"/>
</dbReference>
<dbReference type="Proteomes" id="UP000476064">
    <property type="component" value="Chromosome"/>
</dbReference>
<name>A0A6C0G2E8_9BACL</name>
<dbReference type="KEGG" id="plyc:GXP70_17005"/>
<dbReference type="Gene3D" id="3.20.20.80">
    <property type="entry name" value="Glycosidases"/>
    <property type="match status" value="1"/>
</dbReference>
<feature type="region of interest" description="Disordered" evidence="1">
    <location>
        <begin position="322"/>
        <end position="341"/>
    </location>
</feature>